<evidence type="ECO:0000313" key="3">
    <source>
        <dbReference type="Proteomes" id="UP000243723"/>
    </source>
</evidence>
<dbReference type="STRING" id="40998.A0A2P7Z0Q0"/>
<gene>
    <name evidence="2" type="ORF">B9Z65_9181</name>
</gene>
<dbReference type="AlphaFoldDB" id="A0A2P7Z0Q0"/>
<evidence type="ECO:0000259" key="1">
    <source>
        <dbReference type="Pfam" id="PF22917"/>
    </source>
</evidence>
<reference evidence="2 3" key="1">
    <citation type="submission" date="2017-05" db="EMBL/GenBank/DDBJ databases">
        <title>Draft genome sequence of Elsinoe australis.</title>
        <authorList>
            <person name="Cheng Q."/>
        </authorList>
    </citation>
    <scope>NUCLEOTIDE SEQUENCE [LARGE SCALE GENOMIC DNA]</scope>
    <source>
        <strain evidence="2 3">NL1</strain>
    </source>
</reference>
<dbReference type="SUPFAM" id="SSF51735">
    <property type="entry name" value="NAD(P)-binding Rossmann-fold domains"/>
    <property type="match status" value="1"/>
</dbReference>
<organism evidence="2 3">
    <name type="scientific">Elsinoe australis</name>
    <dbReference type="NCBI Taxonomy" id="40998"/>
    <lineage>
        <taxon>Eukaryota</taxon>
        <taxon>Fungi</taxon>
        <taxon>Dikarya</taxon>
        <taxon>Ascomycota</taxon>
        <taxon>Pezizomycotina</taxon>
        <taxon>Dothideomycetes</taxon>
        <taxon>Dothideomycetidae</taxon>
        <taxon>Myriangiales</taxon>
        <taxon>Elsinoaceae</taxon>
        <taxon>Elsinoe</taxon>
    </lineage>
</organism>
<name>A0A2P7Z0Q0_9PEZI</name>
<dbReference type="Pfam" id="PF22917">
    <property type="entry name" value="PRISE"/>
    <property type="match status" value="1"/>
</dbReference>
<proteinExistence type="predicted"/>
<dbReference type="Gene3D" id="3.40.50.720">
    <property type="entry name" value="NAD(P)-binding Rossmann-like Domain"/>
    <property type="match status" value="1"/>
</dbReference>
<dbReference type="InterPro" id="IPR055222">
    <property type="entry name" value="PRISE-like_Rossmann-fold"/>
</dbReference>
<dbReference type="PANTHER" id="PTHR32487">
    <property type="entry name" value="3-OXO-DELTA(4,5)-STEROID 5-BETA-REDUCTASE"/>
    <property type="match status" value="1"/>
</dbReference>
<evidence type="ECO:0000313" key="2">
    <source>
        <dbReference type="EMBL" id="PSK41795.1"/>
    </source>
</evidence>
<dbReference type="EMBL" id="NHZQ01000342">
    <property type="protein sequence ID" value="PSK41795.1"/>
    <property type="molecule type" value="Genomic_DNA"/>
</dbReference>
<keyword evidence="3" id="KW-1185">Reference proteome</keyword>
<dbReference type="Proteomes" id="UP000243723">
    <property type="component" value="Unassembled WGS sequence"/>
</dbReference>
<comment type="caution">
    <text evidence="2">The sequence shown here is derived from an EMBL/GenBank/DDBJ whole genome shotgun (WGS) entry which is preliminary data.</text>
</comment>
<dbReference type="InterPro" id="IPR036291">
    <property type="entry name" value="NAD(P)-bd_dom_sf"/>
</dbReference>
<sequence length="382" mass="42275">MAHALIFGASGISGWSLLNQTRVYPSSTAFKRITGTTNRPFTLQQAQIPEDDRIQIVSGVNLTKSEDEVATTLRQSVPDIDTVSHVFFTAYIQEDGFEKLKKTNTALLDVAVRAIEKLSPNLKSVILQTGGKGYGLEFPKEVKIQPPLAEDCPRIPEPYASKIFYYTQYDLLTELSRGKSWTFSEVRPDGVVGFAPGSNAMNMAQGIAIYLTLYKEVHGAKAKVAFPGYEHGYHSTHSDTFQDILSQMEIHAALNPDKCGNGGVFNVADGATVSWAVVWPKLCEHFGLVGVGPDAKSVPKLDFVQKHKGVWVDLAKKHGVNEKLVDEQGWGHTHFMLVDFDFDREFDLSQSRAVGFTEKIDTATGYTIAWDRMRTAKLLPSL</sequence>
<feature type="domain" description="PRISE-like Rossmann-fold" evidence="1">
    <location>
        <begin position="4"/>
        <end position="380"/>
    </location>
</feature>
<protein>
    <recommendedName>
        <fullName evidence="1">PRISE-like Rossmann-fold domain-containing protein</fullName>
    </recommendedName>
</protein>
<accession>A0A2P7Z0Q0</accession>
<dbReference type="OrthoDB" id="1731983at2759"/>
<dbReference type="CDD" id="cd08948">
    <property type="entry name" value="5beta-POR_like_SDR_a"/>
    <property type="match status" value="1"/>
</dbReference>
<dbReference type="PANTHER" id="PTHR32487:SF8">
    <property type="entry name" value="NAD-DEPENDENT EPIMERASE_DEHYDRATASE DOMAIN-CONTAINING PROTEIN"/>
    <property type="match status" value="1"/>
</dbReference>